<dbReference type="Pfam" id="PF02589">
    <property type="entry name" value="LUD_dom"/>
    <property type="match status" value="1"/>
</dbReference>
<dbReference type="InterPro" id="IPR024185">
    <property type="entry name" value="FTHF_cligase-like_sf"/>
</dbReference>
<proteinExistence type="predicted"/>
<dbReference type="Proteomes" id="UP001194469">
    <property type="component" value="Unassembled WGS sequence"/>
</dbReference>
<dbReference type="RefSeq" id="WP_196610049.1">
    <property type="nucleotide sequence ID" value="NZ_VRYY01000442.1"/>
</dbReference>
<keyword evidence="3" id="KW-1185">Reference proteome</keyword>
<gene>
    <name evidence="2" type="ORF">FVW20_13705</name>
</gene>
<organism evidence="2 3">
    <name type="scientific">Nitratidesulfovibrio oxamicus</name>
    <dbReference type="NCBI Taxonomy" id="32016"/>
    <lineage>
        <taxon>Bacteria</taxon>
        <taxon>Pseudomonadati</taxon>
        <taxon>Thermodesulfobacteriota</taxon>
        <taxon>Desulfovibrionia</taxon>
        <taxon>Desulfovibrionales</taxon>
        <taxon>Desulfovibrionaceae</taxon>
        <taxon>Nitratidesulfovibrio</taxon>
    </lineage>
</organism>
<dbReference type="PANTHER" id="PTHR43682:SF1">
    <property type="entry name" value="LACTATE UTILIZATION PROTEIN C"/>
    <property type="match status" value="1"/>
</dbReference>
<dbReference type="InterPro" id="IPR003741">
    <property type="entry name" value="LUD_dom"/>
</dbReference>
<dbReference type="PANTHER" id="PTHR43682">
    <property type="entry name" value="LACTATE UTILIZATION PROTEIN C"/>
    <property type="match status" value="1"/>
</dbReference>
<dbReference type="EMBL" id="VRYY01000442">
    <property type="protein sequence ID" value="MBG3878034.1"/>
    <property type="molecule type" value="Genomic_DNA"/>
</dbReference>
<reference evidence="2 3" key="1">
    <citation type="submission" date="2019-08" db="EMBL/GenBank/DDBJ databases">
        <authorList>
            <person name="Luo N."/>
        </authorList>
    </citation>
    <scope>NUCLEOTIDE SEQUENCE [LARGE SCALE GENOMIC DNA]</scope>
    <source>
        <strain evidence="2 3">NCIMB 9442</strain>
    </source>
</reference>
<evidence type="ECO:0000259" key="1">
    <source>
        <dbReference type="Pfam" id="PF02589"/>
    </source>
</evidence>
<name>A0ABS0J6E1_9BACT</name>
<evidence type="ECO:0000313" key="2">
    <source>
        <dbReference type="EMBL" id="MBG3878034.1"/>
    </source>
</evidence>
<evidence type="ECO:0000313" key="3">
    <source>
        <dbReference type="Proteomes" id="UP001194469"/>
    </source>
</evidence>
<dbReference type="InterPro" id="IPR037171">
    <property type="entry name" value="NagB/RpiA_transferase-like"/>
</dbReference>
<accession>A0ABS0J6E1</accession>
<protein>
    <submittedName>
        <fullName evidence="2">Lactate utilization protein</fullName>
    </submittedName>
</protein>
<feature type="domain" description="LUD" evidence="1">
    <location>
        <begin position="41"/>
        <end position="217"/>
    </location>
</feature>
<sequence length="218" mass="24103">MSSTARDRIFARLHAARTTVSPYVPQGGTWQAPMLDKDQRIELLKKRMETVRSEVHVLPEAEWSAKLVELLKVREAKTLTYGHDAWFGGALRSKIKGKGMPRLVPYGENAEAFRDELFGIDVGITSTLGGIAENGTLIVWPTPQEPRLLSLVPTVHVALLKADTIHSTLAEAMREMRWAENMPTNALLISGPSKTADIEMTLAFGVHGPKELIVLVLE</sequence>
<comment type="caution">
    <text evidence="2">The sequence shown here is derived from an EMBL/GenBank/DDBJ whole genome shotgun (WGS) entry which is preliminary data.</text>
</comment>
<dbReference type="Gene3D" id="3.40.50.10420">
    <property type="entry name" value="NagB/RpiA/CoA transferase-like"/>
    <property type="match status" value="1"/>
</dbReference>
<dbReference type="SUPFAM" id="SSF100950">
    <property type="entry name" value="NagB/RpiA/CoA transferase-like"/>
    <property type="match status" value="1"/>
</dbReference>